<evidence type="ECO:0000256" key="2">
    <source>
        <dbReference type="SAM" id="Phobius"/>
    </source>
</evidence>
<name>A0A5C3MCV5_9AGAR</name>
<evidence type="ECO:0000313" key="3">
    <source>
        <dbReference type="EMBL" id="TFK38991.1"/>
    </source>
</evidence>
<dbReference type="PANTHER" id="PTHR35778:SF1">
    <property type="entry name" value="SIGNALING MUCIN HKR1-RELATED"/>
    <property type="match status" value="1"/>
</dbReference>
<dbReference type="GO" id="GO:0009986">
    <property type="term" value="C:cell surface"/>
    <property type="evidence" value="ECO:0007669"/>
    <property type="project" value="TreeGrafter"/>
</dbReference>
<dbReference type="GO" id="GO:0006972">
    <property type="term" value="P:hyperosmotic response"/>
    <property type="evidence" value="ECO:0007669"/>
    <property type="project" value="TreeGrafter"/>
</dbReference>
<dbReference type="EMBL" id="ML213601">
    <property type="protein sequence ID" value="TFK38991.1"/>
    <property type="molecule type" value="Genomic_DNA"/>
</dbReference>
<evidence type="ECO:0000256" key="1">
    <source>
        <dbReference type="SAM" id="MobiDB-lite"/>
    </source>
</evidence>
<feature type="transmembrane region" description="Helical" evidence="2">
    <location>
        <begin position="228"/>
        <end position="249"/>
    </location>
</feature>
<keyword evidence="2" id="KW-0472">Membrane</keyword>
<dbReference type="GO" id="GO:0030010">
    <property type="term" value="P:establishment of cell polarity"/>
    <property type="evidence" value="ECO:0007669"/>
    <property type="project" value="TreeGrafter"/>
</dbReference>
<evidence type="ECO:0000313" key="4">
    <source>
        <dbReference type="Proteomes" id="UP000308652"/>
    </source>
</evidence>
<dbReference type="GO" id="GO:0005034">
    <property type="term" value="F:osmosensor activity"/>
    <property type="evidence" value="ECO:0007669"/>
    <property type="project" value="InterPro"/>
</dbReference>
<dbReference type="GO" id="GO:0030427">
    <property type="term" value="C:site of polarized growth"/>
    <property type="evidence" value="ECO:0007669"/>
    <property type="project" value="TreeGrafter"/>
</dbReference>
<reference evidence="3 4" key="1">
    <citation type="journal article" date="2019" name="Nat. Ecol. Evol.">
        <title>Megaphylogeny resolves global patterns of mushroom evolution.</title>
        <authorList>
            <person name="Varga T."/>
            <person name="Krizsan K."/>
            <person name="Foldi C."/>
            <person name="Dima B."/>
            <person name="Sanchez-Garcia M."/>
            <person name="Sanchez-Ramirez S."/>
            <person name="Szollosi G.J."/>
            <person name="Szarkandi J.G."/>
            <person name="Papp V."/>
            <person name="Albert L."/>
            <person name="Andreopoulos W."/>
            <person name="Angelini C."/>
            <person name="Antonin V."/>
            <person name="Barry K.W."/>
            <person name="Bougher N.L."/>
            <person name="Buchanan P."/>
            <person name="Buyck B."/>
            <person name="Bense V."/>
            <person name="Catcheside P."/>
            <person name="Chovatia M."/>
            <person name="Cooper J."/>
            <person name="Damon W."/>
            <person name="Desjardin D."/>
            <person name="Finy P."/>
            <person name="Geml J."/>
            <person name="Haridas S."/>
            <person name="Hughes K."/>
            <person name="Justo A."/>
            <person name="Karasinski D."/>
            <person name="Kautmanova I."/>
            <person name="Kiss B."/>
            <person name="Kocsube S."/>
            <person name="Kotiranta H."/>
            <person name="LaButti K.M."/>
            <person name="Lechner B.E."/>
            <person name="Liimatainen K."/>
            <person name="Lipzen A."/>
            <person name="Lukacs Z."/>
            <person name="Mihaltcheva S."/>
            <person name="Morgado L.N."/>
            <person name="Niskanen T."/>
            <person name="Noordeloos M.E."/>
            <person name="Ohm R.A."/>
            <person name="Ortiz-Santana B."/>
            <person name="Ovrebo C."/>
            <person name="Racz N."/>
            <person name="Riley R."/>
            <person name="Savchenko A."/>
            <person name="Shiryaev A."/>
            <person name="Soop K."/>
            <person name="Spirin V."/>
            <person name="Szebenyi C."/>
            <person name="Tomsovsky M."/>
            <person name="Tulloss R.E."/>
            <person name="Uehling J."/>
            <person name="Grigoriev I.V."/>
            <person name="Vagvolgyi C."/>
            <person name="Papp T."/>
            <person name="Martin F.M."/>
            <person name="Miettinen O."/>
            <person name="Hibbett D.S."/>
            <person name="Nagy L.G."/>
        </authorList>
    </citation>
    <scope>NUCLEOTIDE SEQUENCE [LARGE SCALE GENOMIC DNA]</scope>
    <source>
        <strain evidence="3 4">CBS 166.37</strain>
    </source>
</reference>
<dbReference type="Proteomes" id="UP000308652">
    <property type="component" value="Unassembled WGS sequence"/>
</dbReference>
<dbReference type="PANTHER" id="PTHR35778">
    <property type="entry name" value="SIGNALING MUCIN HKR1-RELATED"/>
    <property type="match status" value="1"/>
</dbReference>
<feature type="region of interest" description="Disordered" evidence="1">
    <location>
        <begin position="193"/>
        <end position="220"/>
    </location>
</feature>
<sequence length="348" mass="37016">SFVLTESSLAVASIPTTTVSGTLTNPDQATTTVPDVEPTGSLASAALSAAPLPTGLPARIYPQVQLPSDADLTGFTIISILFNQELNWPFVVEDQVSSSQIFAFIPILIANAVGIDTSKVKTWALQVYVPTTYRDPSDAIELGTMWLGYIPTDLVDTLAAEIKAKQSAFYTGVASTVARDLAGRVNSGFSLRSVADPKADPGNPGSGSGSNASVNSASSNDGKARQDAIIGVVSALGAIALLVLVFLIYRSIKRRRALAHRRLSDPPDMDIAGARPEGREFDRDSMGAPRRRSFYYAEDSLRGFQEREEYAATNAAAGMSAQPGMSQRRNVMPAAISAPILRESSMNW</sequence>
<feature type="compositionally biased region" description="Low complexity" evidence="1">
    <location>
        <begin position="209"/>
        <end position="220"/>
    </location>
</feature>
<keyword evidence="4" id="KW-1185">Reference proteome</keyword>
<keyword evidence="2" id="KW-0812">Transmembrane</keyword>
<dbReference type="InterPro" id="IPR039295">
    <property type="entry name" value="MSB2"/>
</dbReference>
<keyword evidence="2" id="KW-1133">Transmembrane helix</keyword>
<dbReference type="AlphaFoldDB" id="A0A5C3MCV5"/>
<dbReference type="GO" id="GO:0001402">
    <property type="term" value="P:signal transduction involved in filamentous growth"/>
    <property type="evidence" value="ECO:0007669"/>
    <property type="project" value="TreeGrafter"/>
</dbReference>
<proteinExistence type="predicted"/>
<dbReference type="OrthoDB" id="3366093at2759"/>
<organism evidence="3 4">
    <name type="scientific">Crucibulum laeve</name>
    <dbReference type="NCBI Taxonomy" id="68775"/>
    <lineage>
        <taxon>Eukaryota</taxon>
        <taxon>Fungi</taxon>
        <taxon>Dikarya</taxon>
        <taxon>Basidiomycota</taxon>
        <taxon>Agaricomycotina</taxon>
        <taxon>Agaricomycetes</taxon>
        <taxon>Agaricomycetidae</taxon>
        <taxon>Agaricales</taxon>
        <taxon>Agaricineae</taxon>
        <taxon>Nidulariaceae</taxon>
        <taxon>Crucibulum</taxon>
    </lineage>
</organism>
<dbReference type="GO" id="GO:0005576">
    <property type="term" value="C:extracellular region"/>
    <property type="evidence" value="ECO:0007669"/>
    <property type="project" value="TreeGrafter"/>
</dbReference>
<dbReference type="GO" id="GO:0031505">
    <property type="term" value="P:fungal-type cell wall organization"/>
    <property type="evidence" value="ECO:0007669"/>
    <property type="project" value="TreeGrafter"/>
</dbReference>
<dbReference type="GO" id="GO:0007232">
    <property type="term" value="P:osmosensory signaling pathway via Sho1 osmosensor"/>
    <property type="evidence" value="ECO:0007669"/>
    <property type="project" value="InterPro"/>
</dbReference>
<feature type="non-terminal residue" evidence="3">
    <location>
        <position position="1"/>
    </location>
</feature>
<dbReference type="STRING" id="68775.A0A5C3MCV5"/>
<protein>
    <submittedName>
        <fullName evidence="3">Uncharacterized protein</fullName>
    </submittedName>
</protein>
<dbReference type="GO" id="GO:0005886">
    <property type="term" value="C:plasma membrane"/>
    <property type="evidence" value="ECO:0007669"/>
    <property type="project" value="InterPro"/>
</dbReference>
<accession>A0A5C3MCV5</accession>
<gene>
    <name evidence="3" type="ORF">BDQ12DRAFT_604835</name>
</gene>